<dbReference type="GO" id="GO:0050566">
    <property type="term" value="F:asparaginyl-tRNA synthase (glutamine-hydrolyzing) activity"/>
    <property type="evidence" value="ECO:0007669"/>
    <property type="project" value="RHEA"/>
</dbReference>
<dbReference type="InterPro" id="IPR023168">
    <property type="entry name" value="GatB_Yqey_C_2"/>
</dbReference>
<dbReference type="OrthoDB" id="9804078at2"/>
<dbReference type="SUPFAM" id="SSF89095">
    <property type="entry name" value="GatB/YqeY motif"/>
    <property type="match status" value="1"/>
</dbReference>
<comment type="catalytic activity">
    <reaction evidence="9 11">
        <text>L-aspartyl-tRNA(Asn) + L-glutamine + ATP + H2O = L-asparaginyl-tRNA(Asn) + L-glutamate + ADP + phosphate + 2 H(+)</text>
        <dbReference type="Rhea" id="RHEA:14513"/>
        <dbReference type="Rhea" id="RHEA-COMP:9674"/>
        <dbReference type="Rhea" id="RHEA-COMP:9677"/>
        <dbReference type="ChEBI" id="CHEBI:15377"/>
        <dbReference type="ChEBI" id="CHEBI:15378"/>
        <dbReference type="ChEBI" id="CHEBI:29985"/>
        <dbReference type="ChEBI" id="CHEBI:30616"/>
        <dbReference type="ChEBI" id="CHEBI:43474"/>
        <dbReference type="ChEBI" id="CHEBI:58359"/>
        <dbReference type="ChEBI" id="CHEBI:78515"/>
        <dbReference type="ChEBI" id="CHEBI:78516"/>
        <dbReference type="ChEBI" id="CHEBI:456216"/>
    </reaction>
</comment>
<dbReference type="InterPro" id="IPR003789">
    <property type="entry name" value="Asn/Gln_tRNA_amidoTrase-B-like"/>
</dbReference>
<dbReference type="Pfam" id="PF02637">
    <property type="entry name" value="GatB_Yqey"/>
    <property type="match status" value="1"/>
</dbReference>
<proteinExistence type="inferred from homology"/>
<dbReference type="InterPro" id="IPR014746">
    <property type="entry name" value="Gln_synth/guanido_kin_cat_dom"/>
</dbReference>
<keyword evidence="4 11" id="KW-0436">Ligase</keyword>
<evidence type="ECO:0000256" key="5">
    <source>
        <dbReference type="ARBA" id="ARBA00022741"/>
    </source>
</evidence>
<accession>A0A1H0FVX6</accession>
<dbReference type="NCBIfam" id="NF004014">
    <property type="entry name" value="PRK05477.1-4"/>
    <property type="match status" value="1"/>
</dbReference>
<keyword evidence="14" id="KW-0808">Transferase</keyword>
<dbReference type="Pfam" id="PF02934">
    <property type="entry name" value="GatB_N"/>
    <property type="match status" value="1"/>
</dbReference>
<dbReference type="GO" id="GO:0006412">
    <property type="term" value="P:translation"/>
    <property type="evidence" value="ECO:0007669"/>
    <property type="project" value="UniProtKB-UniRule"/>
</dbReference>
<dbReference type="FunFam" id="1.10.10.410:FF:000002">
    <property type="entry name" value="Aspartyl/glutamyl-tRNA(Asn/Gln) amidotransferase subunit B"/>
    <property type="match status" value="1"/>
</dbReference>
<protein>
    <recommendedName>
        <fullName evidence="3 11">Aspartyl/glutamyl-tRNA(Asn/Gln) amidotransferase subunit B</fullName>
        <shortName evidence="11">Asp/Glu-ADT subunit B</shortName>
        <ecNumber evidence="11">6.3.5.-</ecNumber>
    </recommendedName>
</protein>
<evidence type="ECO:0000256" key="11">
    <source>
        <dbReference type="HAMAP-Rule" id="MF_00121"/>
    </source>
</evidence>
<evidence type="ECO:0000256" key="6">
    <source>
        <dbReference type="ARBA" id="ARBA00022840"/>
    </source>
</evidence>
<evidence type="ECO:0000256" key="2">
    <source>
        <dbReference type="ARBA" id="ARBA00011123"/>
    </source>
</evidence>
<reference evidence="15" key="1">
    <citation type="submission" date="2016-10" db="EMBL/GenBank/DDBJ databases">
        <authorList>
            <person name="Varghese N."/>
            <person name="Submissions S."/>
        </authorList>
    </citation>
    <scope>NUCLEOTIDE SEQUENCE [LARGE SCALE GENOMIC DNA]</scope>
    <source>
        <strain evidence="15">CGMCC 4.6609</strain>
    </source>
</reference>
<comment type="function">
    <text evidence="8 11">Allows the formation of correctly charged Asn-tRNA(Asn) or Gln-tRNA(Gln) through the transamidation of misacylated Asp-tRNA(Asn) or Glu-tRNA(Gln) in organisms which lack either or both of asparaginyl-tRNA or glutaminyl-tRNA synthetases. The reaction takes place in the presence of glutamine and ATP through an activated phospho-Asp-tRNA(Asn) or phospho-Glu-tRNA(Gln).</text>
</comment>
<comment type="catalytic activity">
    <reaction evidence="10 11">
        <text>L-glutamyl-tRNA(Gln) + L-glutamine + ATP + H2O = L-glutaminyl-tRNA(Gln) + L-glutamate + ADP + phosphate + H(+)</text>
        <dbReference type="Rhea" id="RHEA:17521"/>
        <dbReference type="Rhea" id="RHEA-COMP:9681"/>
        <dbReference type="Rhea" id="RHEA-COMP:9684"/>
        <dbReference type="ChEBI" id="CHEBI:15377"/>
        <dbReference type="ChEBI" id="CHEBI:15378"/>
        <dbReference type="ChEBI" id="CHEBI:29985"/>
        <dbReference type="ChEBI" id="CHEBI:30616"/>
        <dbReference type="ChEBI" id="CHEBI:43474"/>
        <dbReference type="ChEBI" id="CHEBI:58359"/>
        <dbReference type="ChEBI" id="CHEBI:78520"/>
        <dbReference type="ChEBI" id="CHEBI:78521"/>
        <dbReference type="ChEBI" id="CHEBI:456216"/>
    </reaction>
</comment>
<dbReference type="InterPro" id="IPR017959">
    <property type="entry name" value="Asn/Gln-tRNA_amidoTrfase_suB/E"/>
</dbReference>
<evidence type="ECO:0000256" key="3">
    <source>
        <dbReference type="ARBA" id="ARBA00016923"/>
    </source>
</evidence>
<evidence type="ECO:0000256" key="4">
    <source>
        <dbReference type="ARBA" id="ARBA00022598"/>
    </source>
</evidence>
<evidence type="ECO:0000256" key="7">
    <source>
        <dbReference type="ARBA" id="ARBA00022917"/>
    </source>
</evidence>
<dbReference type="GO" id="GO:0070681">
    <property type="term" value="P:glutaminyl-tRNAGln biosynthesis via transamidation"/>
    <property type="evidence" value="ECO:0007669"/>
    <property type="project" value="TreeGrafter"/>
</dbReference>
<dbReference type="Proteomes" id="UP000199691">
    <property type="component" value="Unassembled WGS sequence"/>
</dbReference>
<dbReference type="RefSeq" id="WP_090095368.1">
    <property type="nucleotide sequence ID" value="NZ_FNIX01000001.1"/>
</dbReference>
<dbReference type="InterPro" id="IPR018027">
    <property type="entry name" value="Asn/Gln_amidotransferase"/>
</dbReference>
<evidence type="ECO:0000256" key="1">
    <source>
        <dbReference type="ARBA" id="ARBA00005306"/>
    </source>
</evidence>
<evidence type="ECO:0000256" key="9">
    <source>
        <dbReference type="ARBA" id="ARBA00047380"/>
    </source>
</evidence>
<dbReference type="GO" id="GO:0005524">
    <property type="term" value="F:ATP binding"/>
    <property type="evidence" value="ECO:0007669"/>
    <property type="project" value="UniProtKB-KW"/>
</dbReference>
<dbReference type="PANTHER" id="PTHR11659">
    <property type="entry name" value="GLUTAMYL-TRNA GLN AMIDOTRANSFERASE SUBUNIT B MITOCHONDRIAL AND PROKARYOTIC PET112-RELATED"/>
    <property type="match status" value="1"/>
</dbReference>
<dbReference type="GO" id="GO:0050567">
    <property type="term" value="F:glutaminyl-tRNA synthase (glutamine-hydrolyzing) activity"/>
    <property type="evidence" value="ECO:0007669"/>
    <property type="project" value="UniProtKB-UniRule"/>
</dbReference>
<evidence type="ECO:0000313" key="14">
    <source>
        <dbReference type="EMBL" id="SDN98828.1"/>
    </source>
</evidence>
<dbReference type="NCBIfam" id="NF004012">
    <property type="entry name" value="PRK05477.1-2"/>
    <property type="match status" value="1"/>
</dbReference>
<dbReference type="PANTHER" id="PTHR11659:SF0">
    <property type="entry name" value="GLUTAMYL-TRNA(GLN) AMIDOTRANSFERASE SUBUNIT B, MITOCHONDRIAL"/>
    <property type="match status" value="1"/>
</dbReference>
<evidence type="ECO:0000256" key="12">
    <source>
        <dbReference type="SAM" id="MobiDB-lite"/>
    </source>
</evidence>
<gene>
    <name evidence="11" type="primary">gatB</name>
    <name evidence="14" type="ORF">SAMN05421507_101949</name>
</gene>
<evidence type="ECO:0000259" key="13">
    <source>
        <dbReference type="SMART" id="SM00845"/>
    </source>
</evidence>
<dbReference type="EMBL" id="FNIX01000001">
    <property type="protein sequence ID" value="SDN98828.1"/>
    <property type="molecule type" value="Genomic_DNA"/>
</dbReference>
<dbReference type="GO" id="GO:0016740">
    <property type="term" value="F:transferase activity"/>
    <property type="evidence" value="ECO:0007669"/>
    <property type="project" value="UniProtKB-KW"/>
</dbReference>
<sequence length="500" mass="54658">MTALVELMDYDEVIEKYDPVLGLEVHVELHTNTKMFCGCANAFGGEPNTNTCPTCLGLPGSLPVVNGKAVESAIRIGLALNCEIAEWCRFARKNYFYPDMPKNFQTSQYDEPIAFNGWLDVTLDDGEVIRVEIERAHMEEDTGKSLHVGGATGRIHGAEHSLLDYNRAGVPLIEIVTKMIPGTKERAPEVARAYVTALRDLLKALDVSDVRMDQGSLRCDANVSLSPKTTGALGTRTETKNVNSLRSVERAVRFEMTRQAAVLSSGGEVTQETRHFDESSGSTSPGRKKETAEDYRYFPEPDLVPIAPSREWVEELRGTLPELPWERRARIKEEWKLTDEVLRDLVNAGALDLIIATVEAGAKPDEARPWWVSYLAQQANSRGVELSDLPITPAQVARVIELVNTGALTNKLAREAVNGVLEGEGSPDEVVEKRGLKVVSDDSALEKAVDEALAAQPDVAQKIRDGKVQAAGAIVGAVMKATRGQADAARVREIVLARCS</sequence>
<organism evidence="14 15">
    <name type="scientific">Lentzea jiangxiensis</name>
    <dbReference type="NCBI Taxonomy" id="641025"/>
    <lineage>
        <taxon>Bacteria</taxon>
        <taxon>Bacillati</taxon>
        <taxon>Actinomycetota</taxon>
        <taxon>Actinomycetes</taxon>
        <taxon>Pseudonocardiales</taxon>
        <taxon>Pseudonocardiaceae</taxon>
        <taxon>Lentzea</taxon>
    </lineage>
</organism>
<dbReference type="EC" id="6.3.5.-" evidence="11"/>
<dbReference type="SMART" id="SM00845">
    <property type="entry name" value="GatB_Yqey"/>
    <property type="match status" value="1"/>
</dbReference>
<feature type="region of interest" description="Disordered" evidence="12">
    <location>
        <begin position="263"/>
        <end position="293"/>
    </location>
</feature>
<evidence type="ECO:0000256" key="10">
    <source>
        <dbReference type="ARBA" id="ARBA00047913"/>
    </source>
</evidence>
<evidence type="ECO:0000313" key="15">
    <source>
        <dbReference type="Proteomes" id="UP000199691"/>
    </source>
</evidence>
<dbReference type="SUPFAM" id="SSF55931">
    <property type="entry name" value="Glutamine synthetase/guanido kinase"/>
    <property type="match status" value="1"/>
</dbReference>
<comment type="similarity">
    <text evidence="1 11">Belongs to the GatB/GatE family. GatB subfamily.</text>
</comment>
<dbReference type="InterPro" id="IPR006075">
    <property type="entry name" value="Asn/Gln-tRNA_Trfase_suB/E_cat"/>
</dbReference>
<evidence type="ECO:0000256" key="8">
    <source>
        <dbReference type="ARBA" id="ARBA00024799"/>
    </source>
</evidence>
<dbReference type="AlphaFoldDB" id="A0A1H0FVX6"/>
<dbReference type="HAMAP" id="MF_00121">
    <property type="entry name" value="GatB"/>
    <property type="match status" value="1"/>
</dbReference>
<keyword evidence="6 11" id="KW-0067">ATP-binding</keyword>
<dbReference type="NCBIfam" id="TIGR00133">
    <property type="entry name" value="gatB"/>
    <property type="match status" value="1"/>
</dbReference>
<dbReference type="NCBIfam" id="NF004013">
    <property type="entry name" value="PRK05477.1-3"/>
    <property type="match status" value="1"/>
</dbReference>
<name>A0A1H0FVX6_9PSEU</name>
<dbReference type="STRING" id="641025.SAMN05421507_101949"/>
<dbReference type="InterPro" id="IPR004413">
    <property type="entry name" value="GatB"/>
</dbReference>
<comment type="subunit">
    <text evidence="2 11">Heterotrimer of A, B and C subunits.</text>
</comment>
<keyword evidence="15" id="KW-1185">Reference proteome</keyword>
<keyword evidence="5 11" id="KW-0547">Nucleotide-binding</keyword>
<feature type="domain" description="Asn/Gln amidotransferase" evidence="13">
    <location>
        <begin position="352"/>
        <end position="499"/>
    </location>
</feature>
<keyword evidence="7 11" id="KW-0648">Protein biosynthesis</keyword>
<dbReference type="Gene3D" id="1.10.10.410">
    <property type="match status" value="1"/>
</dbReference>